<organism evidence="2 3">
    <name type="scientific">Qipengyuania atrilutea</name>
    <dbReference type="NCBI Taxonomy" id="2744473"/>
    <lineage>
        <taxon>Bacteria</taxon>
        <taxon>Pseudomonadati</taxon>
        <taxon>Pseudomonadota</taxon>
        <taxon>Alphaproteobacteria</taxon>
        <taxon>Sphingomonadales</taxon>
        <taxon>Erythrobacteraceae</taxon>
        <taxon>Qipengyuania</taxon>
    </lineage>
</organism>
<gene>
    <name evidence="2" type="ORF">HUV48_04280</name>
</gene>
<dbReference type="RefSeq" id="WP_176266493.1">
    <property type="nucleotide sequence ID" value="NZ_JABWGV010000001.1"/>
</dbReference>
<dbReference type="AlphaFoldDB" id="A0A850GXC4"/>
<accession>A0A850GXC4</accession>
<keyword evidence="2" id="KW-0378">Hydrolase</keyword>
<dbReference type="GO" id="GO:0016787">
    <property type="term" value="F:hydrolase activity"/>
    <property type="evidence" value="ECO:0007669"/>
    <property type="project" value="UniProtKB-KW"/>
</dbReference>
<reference evidence="2 3" key="1">
    <citation type="submission" date="2020-06" db="EMBL/GenBank/DDBJ databases">
        <title>Altererythrobacter sp. HHU K3-1.</title>
        <authorList>
            <person name="Zhang D."/>
            <person name="Xue H."/>
        </authorList>
    </citation>
    <scope>NUCLEOTIDE SEQUENCE [LARGE SCALE GENOMIC DNA]</scope>
    <source>
        <strain evidence="2 3">HHU K3-1</strain>
    </source>
</reference>
<dbReference type="Proteomes" id="UP000561438">
    <property type="component" value="Unassembled WGS sequence"/>
</dbReference>
<protein>
    <submittedName>
        <fullName evidence="2">S-adenosyl-L-homocysteine hydrolase</fullName>
    </submittedName>
</protein>
<sequence>MGTISKLAAAAAAMTMLVTPIGASAETDLKTAENIRKLDIMLMVTSLRCRTGKDDFQADYRKFTAAHLSTLNLAGRQMRSSLQAKHGNKGAMRQLDRLSVGMANEYGQGHPWLECGELKKVAQGLAKERDPTRLADAAGELLGKRRSTNLAFAGL</sequence>
<keyword evidence="3" id="KW-1185">Reference proteome</keyword>
<evidence type="ECO:0000313" key="3">
    <source>
        <dbReference type="Proteomes" id="UP000561438"/>
    </source>
</evidence>
<evidence type="ECO:0000256" key="1">
    <source>
        <dbReference type="SAM" id="SignalP"/>
    </source>
</evidence>
<comment type="caution">
    <text evidence="2">The sequence shown here is derived from an EMBL/GenBank/DDBJ whole genome shotgun (WGS) entry which is preliminary data.</text>
</comment>
<evidence type="ECO:0000313" key="2">
    <source>
        <dbReference type="EMBL" id="NVD44234.1"/>
    </source>
</evidence>
<keyword evidence="1" id="KW-0732">Signal</keyword>
<dbReference type="EMBL" id="JABWGV010000001">
    <property type="protein sequence ID" value="NVD44234.1"/>
    <property type="molecule type" value="Genomic_DNA"/>
</dbReference>
<feature type="signal peptide" evidence="1">
    <location>
        <begin position="1"/>
        <end position="25"/>
    </location>
</feature>
<feature type="chain" id="PRO_5032892401" evidence="1">
    <location>
        <begin position="26"/>
        <end position="155"/>
    </location>
</feature>
<proteinExistence type="predicted"/>
<name>A0A850GXC4_9SPHN</name>